<evidence type="ECO:0000313" key="2">
    <source>
        <dbReference type="EMBL" id="SMX32207.1"/>
    </source>
</evidence>
<sequence length="208" mass="21960">MTAQPNISDFANTAAPASKQPVFMRANVTEHFWGFEVRPNEQIFDLAVLTRAVAGFFAGAGFIASLGFWLLPSMAFVATAFTSKLTVSVLLMVVASLLARFAARGTQVRVQFDTSAGELREVVDGAFGSTLILATYGLDAVEAVEVVESTENRGFGQVHICMRGTHTIASGDGAVSALATLRNRIANECGLETSGQAREAVWGGPLAA</sequence>
<organism evidence="2 3">
    <name type="scientific">Octadecabacter ascidiaceicola</name>
    <dbReference type="NCBI Taxonomy" id="1655543"/>
    <lineage>
        <taxon>Bacteria</taxon>
        <taxon>Pseudomonadati</taxon>
        <taxon>Pseudomonadota</taxon>
        <taxon>Alphaproteobacteria</taxon>
        <taxon>Rhodobacterales</taxon>
        <taxon>Roseobacteraceae</taxon>
        <taxon>Octadecabacter</taxon>
    </lineage>
</organism>
<name>A0A238JPW6_9RHOB</name>
<evidence type="ECO:0000313" key="3">
    <source>
        <dbReference type="Proteomes" id="UP000203464"/>
    </source>
</evidence>
<feature type="transmembrane region" description="Helical" evidence="1">
    <location>
        <begin position="48"/>
        <end position="70"/>
    </location>
</feature>
<keyword evidence="1" id="KW-0472">Membrane</keyword>
<gene>
    <name evidence="2" type="ORF">OCA8868_00667</name>
</gene>
<protein>
    <submittedName>
        <fullName evidence="2">Uncharacterized protein</fullName>
    </submittedName>
</protein>
<keyword evidence="3" id="KW-1185">Reference proteome</keyword>
<keyword evidence="1" id="KW-1133">Transmembrane helix</keyword>
<keyword evidence="1" id="KW-0812">Transmembrane</keyword>
<evidence type="ECO:0000256" key="1">
    <source>
        <dbReference type="SAM" id="Phobius"/>
    </source>
</evidence>
<feature type="transmembrane region" description="Helical" evidence="1">
    <location>
        <begin position="76"/>
        <end position="99"/>
    </location>
</feature>
<dbReference type="OrthoDB" id="7867991at2"/>
<accession>A0A238JPW6</accession>
<dbReference type="EMBL" id="FXYD01000001">
    <property type="protein sequence ID" value="SMX32207.1"/>
    <property type="molecule type" value="Genomic_DNA"/>
</dbReference>
<proteinExistence type="predicted"/>
<dbReference type="Proteomes" id="UP000203464">
    <property type="component" value="Unassembled WGS sequence"/>
</dbReference>
<dbReference type="AlphaFoldDB" id="A0A238JPW6"/>
<dbReference type="RefSeq" id="WP_093995093.1">
    <property type="nucleotide sequence ID" value="NZ_FXYD01000001.1"/>
</dbReference>
<reference evidence="3" key="1">
    <citation type="submission" date="2017-05" db="EMBL/GenBank/DDBJ databases">
        <authorList>
            <person name="Rodrigo-Torres L."/>
            <person name="Arahal R. D."/>
            <person name="Lucena T."/>
        </authorList>
    </citation>
    <scope>NUCLEOTIDE SEQUENCE [LARGE SCALE GENOMIC DNA]</scope>
    <source>
        <strain evidence="3">CECT 8868</strain>
    </source>
</reference>